<dbReference type="AlphaFoldDB" id="A0A8K0F2N4"/>
<dbReference type="EMBL" id="OV696693">
    <property type="protein sequence ID" value="CAH1272662.1"/>
    <property type="molecule type" value="Genomic_DNA"/>
</dbReference>
<keyword evidence="4" id="KW-1185">Reference proteome</keyword>
<dbReference type="SMART" id="SM00327">
    <property type="entry name" value="VWA"/>
    <property type="match status" value="1"/>
</dbReference>
<gene>
    <name evidence="3" type="primary">MATN2</name>
    <name evidence="3" type="ORF">BLAG_LOCUS24245</name>
</gene>
<dbReference type="InterPro" id="IPR002035">
    <property type="entry name" value="VWF_A"/>
</dbReference>
<name>A0A8K0F2N4_BRALA</name>
<dbReference type="PROSITE" id="PS51257">
    <property type="entry name" value="PROKAR_LIPOPROTEIN"/>
    <property type="match status" value="1"/>
</dbReference>
<dbReference type="InterPro" id="IPR036465">
    <property type="entry name" value="vWFA_dom_sf"/>
</dbReference>
<dbReference type="Proteomes" id="UP000838412">
    <property type="component" value="Chromosome 8"/>
</dbReference>
<feature type="chain" id="PRO_5035473559" evidence="1">
    <location>
        <begin position="23"/>
        <end position="315"/>
    </location>
</feature>
<dbReference type="PROSITE" id="PS50234">
    <property type="entry name" value="VWFA"/>
    <property type="match status" value="1"/>
</dbReference>
<evidence type="ECO:0000313" key="4">
    <source>
        <dbReference type="Proteomes" id="UP000838412"/>
    </source>
</evidence>
<dbReference type="OrthoDB" id="5964156at2759"/>
<sequence>MWRSIPLISSAVLVLLTTTACAWLHDTNSVDCLQSQWAEWMKVGYNTRLRSRVILRHPSNGGTACGPNEETEQLPAGEKITPEETAQAFDTFFLRRQTTLTRDPAKERDLLIVLDESGSITSPVFEEAKEALAKLLGYICPGIGPTYPYHQVAFMTFSTSYQEHFDFDDYGSYAGVRDAILRETYSSGSTYTHLALNYARTNMFSNSAIGPSGKGLRPDSLKEVLLITDGHPQYDSATVAAAAELQSIGVDVFALGIGNIDQNHMEQLVSEPEYKHIFHLDSFDDFHTMVDAVETVYTGTGNCVNFNPWTGRRRL</sequence>
<accession>A0A8K0F2N4</accession>
<evidence type="ECO:0000313" key="3">
    <source>
        <dbReference type="EMBL" id="CAH1272662.1"/>
    </source>
</evidence>
<dbReference type="PANTHER" id="PTHR24020">
    <property type="entry name" value="COLLAGEN ALPHA"/>
    <property type="match status" value="1"/>
</dbReference>
<feature type="signal peptide" evidence="1">
    <location>
        <begin position="1"/>
        <end position="22"/>
    </location>
</feature>
<reference evidence="3" key="1">
    <citation type="submission" date="2022-01" db="EMBL/GenBank/DDBJ databases">
        <authorList>
            <person name="Braso-Vives M."/>
        </authorList>
    </citation>
    <scope>NUCLEOTIDE SEQUENCE</scope>
</reference>
<dbReference type="Gene3D" id="3.40.50.410">
    <property type="entry name" value="von Willebrand factor, type A domain"/>
    <property type="match status" value="1"/>
</dbReference>
<evidence type="ECO:0000259" key="2">
    <source>
        <dbReference type="PROSITE" id="PS50234"/>
    </source>
</evidence>
<proteinExistence type="predicted"/>
<dbReference type="PANTHER" id="PTHR24020:SF87">
    <property type="entry name" value="COLLAGEN ALPHA-1(VI) CHAIN-LIKE"/>
    <property type="match status" value="1"/>
</dbReference>
<protein>
    <submittedName>
        <fullName evidence="3">MATN2 protein</fullName>
    </submittedName>
</protein>
<dbReference type="SUPFAM" id="SSF53300">
    <property type="entry name" value="vWA-like"/>
    <property type="match status" value="1"/>
</dbReference>
<evidence type="ECO:0000256" key="1">
    <source>
        <dbReference type="SAM" id="SignalP"/>
    </source>
</evidence>
<organism evidence="3 4">
    <name type="scientific">Branchiostoma lanceolatum</name>
    <name type="common">Common lancelet</name>
    <name type="synonym">Amphioxus lanceolatum</name>
    <dbReference type="NCBI Taxonomy" id="7740"/>
    <lineage>
        <taxon>Eukaryota</taxon>
        <taxon>Metazoa</taxon>
        <taxon>Chordata</taxon>
        <taxon>Cephalochordata</taxon>
        <taxon>Leptocardii</taxon>
        <taxon>Amphioxiformes</taxon>
        <taxon>Branchiostomatidae</taxon>
        <taxon>Branchiostoma</taxon>
    </lineage>
</organism>
<dbReference type="Pfam" id="PF00092">
    <property type="entry name" value="VWA"/>
    <property type="match status" value="1"/>
</dbReference>
<dbReference type="CDD" id="cd01450">
    <property type="entry name" value="vWFA_subfamily_ECM"/>
    <property type="match status" value="1"/>
</dbReference>
<feature type="domain" description="VWFA" evidence="2">
    <location>
        <begin position="109"/>
        <end position="293"/>
    </location>
</feature>
<dbReference type="InterPro" id="IPR050525">
    <property type="entry name" value="ECM_Assembly_Org"/>
</dbReference>
<keyword evidence="1" id="KW-0732">Signal</keyword>